<reference evidence="2 3" key="1">
    <citation type="submission" date="2019-10" db="EMBL/GenBank/DDBJ databases">
        <title>A soil myxobacterium in the family Polyangiaceae.</title>
        <authorList>
            <person name="Li Y."/>
            <person name="Wang J."/>
        </authorList>
    </citation>
    <scope>NUCLEOTIDE SEQUENCE [LARGE SCALE GENOMIC DNA]</scope>
    <source>
        <strain evidence="2 3">DSM 14734</strain>
    </source>
</reference>
<dbReference type="Pfam" id="PF26146">
    <property type="entry name" value="PI-PLC_X"/>
    <property type="match status" value="1"/>
</dbReference>
<evidence type="ECO:0000313" key="3">
    <source>
        <dbReference type="Proteomes" id="UP000440224"/>
    </source>
</evidence>
<feature type="compositionally biased region" description="Pro residues" evidence="1">
    <location>
        <begin position="8"/>
        <end position="22"/>
    </location>
</feature>
<proteinExistence type="predicted"/>
<protein>
    <recommendedName>
        <fullName evidence="4">Phosphatidylinositol diacylglycerol-lyase</fullName>
    </recommendedName>
</protein>
<dbReference type="InterPro" id="IPR017946">
    <property type="entry name" value="PLC-like_Pdiesterase_TIM-brl"/>
</dbReference>
<organism evidence="2 3">
    <name type="scientific">Polyangium spumosum</name>
    <dbReference type="NCBI Taxonomy" id="889282"/>
    <lineage>
        <taxon>Bacteria</taxon>
        <taxon>Pseudomonadati</taxon>
        <taxon>Myxococcota</taxon>
        <taxon>Polyangia</taxon>
        <taxon>Polyangiales</taxon>
        <taxon>Polyangiaceae</taxon>
        <taxon>Polyangium</taxon>
    </lineage>
</organism>
<dbReference type="Gene3D" id="3.20.20.190">
    <property type="entry name" value="Phosphatidylinositol (PI) phosphodiesterase"/>
    <property type="match status" value="1"/>
</dbReference>
<dbReference type="OrthoDB" id="5240859at2"/>
<evidence type="ECO:0008006" key="4">
    <source>
        <dbReference type="Google" id="ProtNLM"/>
    </source>
</evidence>
<dbReference type="PANTHER" id="PTHR13593:SF140">
    <property type="entry name" value="PLC-LIKE PHOSPHODIESTERASE"/>
    <property type="match status" value="1"/>
</dbReference>
<dbReference type="GO" id="GO:0006629">
    <property type="term" value="P:lipid metabolic process"/>
    <property type="evidence" value="ECO:0007669"/>
    <property type="project" value="InterPro"/>
</dbReference>
<dbReference type="AlphaFoldDB" id="A0A6N7PTS0"/>
<accession>A0A6N7PTS0</accession>
<evidence type="ECO:0000256" key="1">
    <source>
        <dbReference type="SAM" id="MobiDB-lite"/>
    </source>
</evidence>
<dbReference type="RefSeq" id="WP_153819025.1">
    <property type="nucleotide sequence ID" value="NZ_WJIE01000002.1"/>
</dbReference>
<dbReference type="GO" id="GO:0008081">
    <property type="term" value="F:phosphoric diester hydrolase activity"/>
    <property type="evidence" value="ECO:0007669"/>
    <property type="project" value="InterPro"/>
</dbReference>
<feature type="region of interest" description="Disordered" evidence="1">
    <location>
        <begin position="1"/>
        <end position="25"/>
    </location>
</feature>
<dbReference type="Proteomes" id="UP000440224">
    <property type="component" value="Unassembled WGS sequence"/>
</dbReference>
<dbReference type="EMBL" id="WJIE01000002">
    <property type="protein sequence ID" value="MRG92201.1"/>
    <property type="molecule type" value="Genomic_DNA"/>
</dbReference>
<comment type="caution">
    <text evidence="2">The sequence shown here is derived from an EMBL/GenBank/DDBJ whole genome shotgun (WGS) entry which is preliminary data.</text>
</comment>
<dbReference type="PANTHER" id="PTHR13593">
    <property type="match status" value="1"/>
</dbReference>
<dbReference type="InterPro" id="IPR051057">
    <property type="entry name" value="PI-PLC_domain"/>
</dbReference>
<evidence type="ECO:0000313" key="2">
    <source>
        <dbReference type="EMBL" id="MRG92201.1"/>
    </source>
</evidence>
<gene>
    <name evidence="2" type="ORF">GF068_09705</name>
</gene>
<dbReference type="SUPFAM" id="SSF51695">
    <property type="entry name" value="PLC-like phosphodiesterases"/>
    <property type="match status" value="1"/>
</dbReference>
<name>A0A6N7PTS0_9BACT</name>
<keyword evidence="3" id="KW-1185">Reference proteome</keyword>
<sequence>MACGPADPANPDPGPGEPPPPSECNGRRELCDRPFDTVSFPATHNAMSSFELGWAAPNQNFGMKRQLEDGIRAMLIDTHRWNDDLYLCHSICQLGSTPLATALAEMRAFLDEHPHEVVTLIIQDGITPEETAGVFEASGLSGRVYTHEEAAPWPTLRELLLDGKQLVVGAESEGPPPAWYHHFWDLAWDTPYSFESVEDMSCAPNRGTQGNDLFLLNHWIGPIPTPERGEAANAYEVLSTRAKKCQMEGGQIPNFVAVDFYDLGSLFQVVDELNGF</sequence>